<comment type="caution">
    <text evidence="2">The sequence shown here is derived from an EMBL/GenBank/DDBJ whole genome shotgun (WGS) entry which is preliminary data.</text>
</comment>
<proteinExistence type="predicted"/>
<organism evidence="2 3">
    <name type="scientific">Paraburkholderia domus</name>
    <dbReference type="NCBI Taxonomy" id="2793075"/>
    <lineage>
        <taxon>Bacteria</taxon>
        <taxon>Pseudomonadati</taxon>
        <taxon>Pseudomonadota</taxon>
        <taxon>Betaproteobacteria</taxon>
        <taxon>Burkholderiales</taxon>
        <taxon>Burkholderiaceae</taxon>
        <taxon>Paraburkholderia</taxon>
    </lineage>
</organism>
<evidence type="ECO:0000313" key="3">
    <source>
        <dbReference type="Proteomes" id="UP000675121"/>
    </source>
</evidence>
<protein>
    <submittedName>
        <fullName evidence="2">Uncharacterized protein</fullName>
    </submittedName>
</protein>
<feature type="transmembrane region" description="Helical" evidence="1">
    <location>
        <begin position="12"/>
        <end position="34"/>
    </location>
</feature>
<dbReference type="Proteomes" id="UP000675121">
    <property type="component" value="Unassembled WGS sequence"/>
</dbReference>
<keyword evidence="1" id="KW-1133">Transmembrane helix</keyword>
<sequence length="37" mass="3956">MNVHFTQQTGLQLVSVAPVPSVTLIILVCLRGGLRGH</sequence>
<dbReference type="EMBL" id="CAJNAS010000006">
    <property type="protein sequence ID" value="CAE6890238.1"/>
    <property type="molecule type" value="Genomic_DNA"/>
</dbReference>
<keyword evidence="1" id="KW-0472">Membrane</keyword>
<evidence type="ECO:0000256" key="1">
    <source>
        <dbReference type="SAM" id="Phobius"/>
    </source>
</evidence>
<accession>A0A9N8MR91</accession>
<keyword evidence="1" id="KW-0812">Transmembrane</keyword>
<dbReference type="AlphaFoldDB" id="A0A9N8MR91"/>
<evidence type="ECO:0000313" key="2">
    <source>
        <dbReference type="EMBL" id="CAE6890238.1"/>
    </source>
</evidence>
<keyword evidence="3" id="KW-1185">Reference proteome</keyword>
<name>A0A9N8MR91_9BURK</name>
<reference evidence="2" key="1">
    <citation type="submission" date="2021-02" db="EMBL/GenBank/DDBJ databases">
        <authorList>
            <person name="Vanwijnsberghe S."/>
        </authorList>
    </citation>
    <scope>NUCLEOTIDE SEQUENCE</scope>
    <source>
        <strain evidence="2">R-70211</strain>
    </source>
</reference>
<gene>
    <name evidence="2" type="ORF">R70211_02665</name>
</gene>